<dbReference type="STRING" id="857290.HMPREF9156_01238"/>
<evidence type="ECO:0000313" key="1">
    <source>
        <dbReference type="EMBL" id="EJD64743.1"/>
    </source>
</evidence>
<accession>J0DEM7</accession>
<dbReference type="Proteomes" id="UP000006415">
    <property type="component" value="Unassembled WGS sequence"/>
</dbReference>
<organism evidence="1 2">
    <name type="scientific">Scardovia wiggsiae F0424</name>
    <dbReference type="NCBI Taxonomy" id="857290"/>
    <lineage>
        <taxon>Bacteria</taxon>
        <taxon>Bacillati</taxon>
        <taxon>Actinomycetota</taxon>
        <taxon>Actinomycetes</taxon>
        <taxon>Bifidobacteriales</taxon>
        <taxon>Bifidobacteriaceae</taxon>
        <taxon>Scardovia</taxon>
    </lineage>
</organism>
<evidence type="ECO:0008006" key="3">
    <source>
        <dbReference type="Google" id="ProtNLM"/>
    </source>
</evidence>
<proteinExistence type="predicted"/>
<dbReference type="HOGENOM" id="CLU_2083215_0_0_11"/>
<comment type="caution">
    <text evidence="1">The sequence shown here is derived from an EMBL/GenBank/DDBJ whole genome shotgun (WGS) entry which is preliminary data.</text>
</comment>
<dbReference type="AlphaFoldDB" id="J0DEM7"/>
<sequence length="117" mass="13355">MDNDTFVFAARQTGSLFSIDVNTGAVKKRFSPENLPLTRETTDEGNIAYSFRITKKYFYILFVGFGERNGRAHITVINKKSWKIERTITFDQTLSDLLRGGNRKMSYADGYAVDPEL</sequence>
<reference evidence="1 2" key="1">
    <citation type="submission" date="2012-01" db="EMBL/GenBank/DDBJ databases">
        <title>The Genome Sequence of Scardovia wiggsiae F0424.</title>
        <authorList>
            <consortium name="The Broad Institute Genome Sequencing Platform"/>
            <person name="Earl A."/>
            <person name="Ward D."/>
            <person name="Feldgarden M."/>
            <person name="Gevers D."/>
            <person name="Izard J."/>
            <person name="Ganesan A."/>
            <person name="Baranova O.V."/>
            <person name="Blanton J.M."/>
            <person name="Tanner A.C."/>
            <person name="Mathney J."/>
            <person name="Dewhirst F.E."/>
            <person name="Young S.K."/>
            <person name="Zeng Q."/>
            <person name="Gargeya S."/>
            <person name="Fitzgerald M."/>
            <person name="Haas B."/>
            <person name="Abouelleil A."/>
            <person name="Alvarado L."/>
            <person name="Arachchi H.M."/>
            <person name="Berlin A."/>
            <person name="Chapman S.B."/>
            <person name="Gearin G."/>
            <person name="Goldberg J."/>
            <person name="Griggs A."/>
            <person name="Gujja S."/>
            <person name="Hansen M."/>
            <person name="Heiman D."/>
            <person name="Howarth C."/>
            <person name="Larimer J."/>
            <person name="Lui A."/>
            <person name="MacDonald P.J.P."/>
            <person name="McCowen C."/>
            <person name="Montmayeur A."/>
            <person name="Murphy C."/>
            <person name="Neiman D."/>
            <person name="Pearson M."/>
            <person name="Priest M."/>
            <person name="Roberts A."/>
            <person name="Saif S."/>
            <person name="Shea T."/>
            <person name="Sisk P."/>
            <person name="Stolte C."/>
            <person name="Sykes S."/>
            <person name="Wortman J."/>
            <person name="Nusbaum C."/>
            <person name="Birren B."/>
        </authorList>
    </citation>
    <scope>NUCLEOTIDE SEQUENCE [LARGE SCALE GENOMIC DNA]</scope>
    <source>
        <strain evidence="1 2">F0424</strain>
    </source>
</reference>
<evidence type="ECO:0000313" key="2">
    <source>
        <dbReference type="Proteomes" id="UP000006415"/>
    </source>
</evidence>
<keyword evidence="2" id="KW-1185">Reference proteome</keyword>
<protein>
    <recommendedName>
        <fullName evidence="3">Arylsulfotransferase N-terminal domain-containing protein</fullName>
    </recommendedName>
</protein>
<dbReference type="RefSeq" id="WP_007148301.1">
    <property type="nucleotide sequence ID" value="NZ_AKCI01000001.1"/>
</dbReference>
<name>J0DEM7_9BIFI</name>
<dbReference type="EMBL" id="AGZS01000006">
    <property type="protein sequence ID" value="EJD64743.1"/>
    <property type="molecule type" value="Genomic_DNA"/>
</dbReference>
<gene>
    <name evidence="1" type="ORF">HMPREF9156_01238</name>
</gene>